<keyword evidence="4" id="KW-1185">Reference proteome</keyword>
<feature type="region of interest" description="Disordered" evidence="1">
    <location>
        <begin position="562"/>
        <end position="601"/>
    </location>
</feature>
<dbReference type="EMBL" id="JAKKPZ010000045">
    <property type="protein sequence ID" value="KAI1706840.1"/>
    <property type="molecule type" value="Genomic_DNA"/>
</dbReference>
<feature type="chain" id="PRO_5042229568" evidence="2">
    <location>
        <begin position="18"/>
        <end position="601"/>
    </location>
</feature>
<evidence type="ECO:0000313" key="3">
    <source>
        <dbReference type="EMBL" id="KAI1706840.1"/>
    </source>
</evidence>
<comment type="caution">
    <text evidence="3">The sequence shown here is derived from an EMBL/GenBank/DDBJ whole genome shotgun (WGS) entry which is preliminary data.</text>
</comment>
<dbReference type="AlphaFoldDB" id="A0AAD4MV12"/>
<name>A0AAD4MV12_9BILA</name>
<proteinExistence type="predicted"/>
<reference evidence="3" key="1">
    <citation type="submission" date="2022-01" db="EMBL/GenBank/DDBJ databases">
        <title>Genome Sequence Resource for Two Populations of Ditylenchus destructor, the Migratory Endoparasitic Phytonematode.</title>
        <authorList>
            <person name="Zhang H."/>
            <person name="Lin R."/>
            <person name="Xie B."/>
        </authorList>
    </citation>
    <scope>NUCLEOTIDE SEQUENCE</scope>
    <source>
        <strain evidence="3">BazhouSP</strain>
    </source>
</reference>
<gene>
    <name evidence="3" type="ORF">DdX_12834</name>
</gene>
<dbReference type="Proteomes" id="UP001201812">
    <property type="component" value="Unassembled WGS sequence"/>
</dbReference>
<evidence type="ECO:0000256" key="1">
    <source>
        <dbReference type="SAM" id="MobiDB-lite"/>
    </source>
</evidence>
<feature type="compositionally biased region" description="Polar residues" evidence="1">
    <location>
        <begin position="573"/>
        <end position="584"/>
    </location>
</feature>
<accession>A0AAD4MV12</accession>
<evidence type="ECO:0000256" key="2">
    <source>
        <dbReference type="SAM" id="SignalP"/>
    </source>
</evidence>
<organism evidence="3 4">
    <name type="scientific">Ditylenchus destructor</name>
    <dbReference type="NCBI Taxonomy" id="166010"/>
    <lineage>
        <taxon>Eukaryota</taxon>
        <taxon>Metazoa</taxon>
        <taxon>Ecdysozoa</taxon>
        <taxon>Nematoda</taxon>
        <taxon>Chromadorea</taxon>
        <taxon>Rhabditida</taxon>
        <taxon>Tylenchina</taxon>
        <taxon>Tylenchomorpha</taxon>
        <taxon>Sphaerularioidea</taxon>
        <taxon>Anguinidae</taxon>
        <taxon>Anguininae</taxon>
        <taxon>Ditylenchus</taxon>
    </lineage>
</organism>
<evidence type="ECO:0000313" key="4">
    <source>
        <dbReference type="Proteomes" id="UP001201812"/>
    </source>
</evidence>
<feature type="signal peptide" evidence="2">
    <location>
        <begin position="1"/>
        <end position="17"/>
    </location>
</feature>
<keyword evidence="2" id="KW-0732">Signal</keyword>
<protein>
    <submittedName>
        <fullName evidence="3">Uncharacterized protein</fullName>
    </submittedName>
</protein>
<sequence length="601" mass="68670">MLVILIVALFVANGIIAPKQTIEETVVASMSFDELSRKYNYRPPDHQNKPSNIPITLRNTRISTLHFDGITKVSTIGDLKKRMIESNYLLQGDTFKALVKKGLKTEYVSYDDGEVLGHLLDKFTSWPPTFFANIFVFVLHLSRSRVIELERFRDDSKVGRLRSRLKRARDIQDGDMLSTFTTSNYMIPLYDDDELDKIPFKESPPQFYINMYTVIIHGYSSKTKRRPVDVQGVNKYHKVKDLKRKLMLLRLVKETDVLATFVQGQEQVKILRDNDTVFDIKFKNLPPDIYLYDNSKDKKESSMQIRPVRQKTRSQVPTRTPRCYYCKDKRCYYDEGKDPFMERVHFINGELRYGSEIASFAIKYSACQACELQNGEWKGYSHRSLPYYRERMSNFNCYSRTDFMAYAEKHDPKPKARRLPVAPPPTPQSTPAALMPELYKLILHTADGHKKPVTIDGLASDDNVGLLKVQLRNLGHFNEGDILKGLIVISGTHTEEIFDNSAILSDIYFTGTPEFKVSKSHDQGVDLVSSQPNPAEVRASRNFTAANEITVRDEMMGIYSQGDKAAESDPKHTSNSVRASTRFQAKTHAADPGTPGNFVSF</sequence>